<keyword evidence="8" id="KW-1185">Reference proteome</keyword>
<feature type="domain" description="AMP-dependent synthetase/ligase" evidence="5">
    <location>
        <begin position="14"/>
        <end position="401"/>
    </location>
</feature>
<keyword evidence="3" id="KW-0276">Fatty acid metabolism</keyword>
<organism evidence="7 8">
    <name type="scientific">Nocardia jiangxiensis</name>
    <dbReference type="NCBI Taxonomy" id="282685"/>
    <lineage>
        <taxon>Bacteria</taxon>
        <taxon>Bacillati</taxon>
        <taxon>Actinomycetota</taxon>
        <taxon>Actinomycetes</taxon>
        <taxon>Mycobacteriales</taxon>
        <taxon>Nocardiaceae</taxon>
        <taxon>Nocardia</taxon>
    </lineage>
</organism>
<evidence type="ECO:0000256" key="1">
    <source>
        <dbReference type="ARBA" id="ARBA00006432"/>
    </source>
</evidence>
<feature type="domain" description="AMP-binding enzyme C-terminal" evidence="6">
    <location>
        <begin position="444"/>
        <end position="553"/>
    </location>
</feature>
<dbReference type="Gene3D" id="3.30.300.30">
    <property type="match status" value="1"/>
</dbReference>
<proteinExistence type="inferred from homology"/>
<name>A0ABW6RWQ7_9NOCA</name>
<dbReference type="CDD" id="cd05931">
    <property type="entry name" value="FAAL"/>
    <property type="match status" value="1"/>
</dbReference>
<evidence type="ECO:0000313" key="8">
    <source>
        <dbReference type="Proteomes" id="UP001601992"/>
    </source>
</evidence>
<keyword evidence="4" id="KW-0443">Lipid metabolism</keyword>
<evidence type="ECO:0000256" key="2">
    <source>
        <dbReference type="ARBA" id="ARBA00022598"/>
    </source>
</evidence>
<dbReference type="PANTHER" id="PTHR22754">
    <property type="entry name" value="DISCO-INTERACTING PROTEIN 2 DIP2 -RELATED"/>
    <property type="match status" value="1"/>
</dbReference>
<sequence>MSGSVDALAAAVTRWAADRPAAPAFTALSYSGRDRCSHSLSFAGLHSAAGVLAAKISAATSPGDRVAILCDHGLDYVVAFLACLYASRVAVPLFPVQGHRSADRLAAVLDDARPTLSLVDPGSETTTADSGFTLGDLLPVSIEPTDIAAPPQPVTEHPAYLQYTSGSTKTPAGVQVSHANLAAALEQLRTGLPVVNDKPVVTWLPFFHDMGLVFAMSLPLYTGVPAITLPPAEFAKRPIRWLQACSDYHAGATASPNFGLAHAVSATTPRERADLDLSELALVLNGAEPVRAEVLTRFTKTFAPHGFRHCAHTAGYGLAEATLPVAFGAPDEPPATAEFDRAALADGCAILAEPGDGVQLVGCGTPADQHIRLVDRSGTPVAAGEVGEIWVRGPNVCAGYLGKPRETAETFGARSPGEAENWLRTGDLGFQHDGQLYITGRLGDMIVVAGRNHYPADIESTATDSAPEVRTGHITAFGVDDGSHEALILVAELNERPFDTAEVIRRIRAAVAAAHDIAPTEVVLVERGQIPKTSSGKLRRGECRIRYRRDELVRIEAAPRV</sequence>
<dbReference type="Pfam" id="PF23024">
    <property type="entry name" value="AMP-dom_DIP2-like"/>
    <property type="match status" value="1"/>
</dbReference>
<dbReference type="EMBL" id="JBIAQY010000003">
    <property type="protein sequence ID" value="MFF3568442.1"/>
    <property type="molecule type" value="Genomic_DNA"/>
</dbReference>
<keyword evidence="2 7" id="KW-0436">Ligase</keyword>
<dbReference type="SUPFAM" id="SSF56801">
    <property type="entry name" value="Acetyl-CoA synthetase-like"/>
    <property type="match status" value="1"/>
</dbReference>
<protein>
    <submittedName>
        <fullName evidence="7">Fatty acyl-AMP ligase</fullName>
    </submittedName>
</protein>
<dbReference type="PANTHER" id="PTHR22754:SF32">
    <property type="entry name" value="DISCO-INTERACTING PROTEIN 2"/>
    <property type="match status" value="1"/>
</dbReference>
<dbReference type="InterPro" id="IPR025110">
    <property type="entry name" value="AMP-bd_C"/>
</dbReference>
<evidence type="ECO:0000259" key="6">
    <source>
        <dbReference type="Pfam" id="PF23024"/>
    </source>
</evidence>
<comment type="caution">
    <text evidence="7">The sequence shown here is derived from an EMBL/GenBank/DDBJ whole genome shotgun (WGS) entry which is preliminary data.</text>
</comment>
<evidence type="ECO:0000256" key="4">
    <source>
        <dbReference type="ARBA" id="ARBA00023098"/>
    </source>
</evidence>
<dbReference type="InterPro" id="IPR000873">
    <property type="entry name" value="AMP-dep_synth/lig_dom"/>
</dbReference>
<gene>
    <name evidence="7" type="ORF">ACFYXQ_11785</name>
</gene>
<dbReference type="InterPro" id="IPR040097">
    <property type="entry name" value="FAAL/FAAC"/>
</dbReference>
<evidence type="ECO:0000313" key="7">
    <source>
        <dbReference type="EMBL" id="MFF3568442.1"/>
    </source>
</evidence>
<evidence type="ECO:0000256" key="3">
    <source>
        <dbReference type="ARBA" id="ARBA00022832"/>
    </source>
</evidence>
<reference evidence="7 8" key="1">
    <citation type="submission" date="2024-10" db="EMBL/GenBank/DDBJ databases">
        <title>The Natural Products Discovery Center: Release of the First 8490 Sequenced Strains for Exploring Actinobacteria Biosynthetic Diversity.</title>
        <authorList>
            <person name="Kalkreuter E."/>
            <person name="Kautsar S.A."/>
            <person name="Yang D."/>
            <person name="Bader C.D."/>
            <person name="Teijaro C.N."/>
            <person name="Fluegel L."/>
            <person name="Davis C.M."/>
            <person name="Simpson J.R."/>
            <person name="Lauterbach L."/>
            <person name="Steele A.D."/>
            <person name="Gui C."/>
            <person name="Meng S."/>
            <person name="Li G."/>
            <person name="Viehrig K."/>
            <person name="Ye F."/>
            <person name="Su P."/>
            <person name="Kiefer A.F."/>
            <person name="Nichols A."/>
            <person name="Cepeda A.J."/>
            <person name="Yan W."/>
            <person name="Fan B."/>
            <person name="Jiang Y."/>
            <person name="Adhikari A."/>
            <person name="Zheng C.-J."/>
            <person name="Schuster L."/>
            <person name="Cowan T.M."/>
            <person name="Smanski M.J."/>
            <person name="Chevrette M.G."/>
            <person name="De Carvalho L.P.S."/>
            <person name="Shen B."/>
        </authorList>
    </citation>
    <scope>NUCLEOTIDE SEQUENCE [LARGE SCALE GENOMIC DNA]</scope>
    <source>
        <strain evidence="7 8">NPDC002593</strain>
    </source>
</reference>
<dbReference type="RefSeq" id="WP_040829196.1">
    <property type="nucleotide sequence ID" value="NZ_JBIAQY010000003.1"/>
</dbReference>
<dbReference type="InterPro" id="IPR045851">
    <property type="entry name" value="AMP-bd_C_sf"/>
</dbReference>
<dbReference type="Proteomes" id="UP001601992">
    <property type="component" value="Unassembled WGS sequence"/>
</dbReference>
<dbReference type="Pfam" id="PF00501">
    <property type="entry name" value="AMP-binding"/>
    <property type="match status" value="1"/>
</dbReference>
<dbReference type="Gene3D" id="3.40.50.12780">
    <property type="entry name" value="N-terminal domain of ligase-like"/>
    <property type="match status" value="1"/>
</dbReference>
<comment type="similarity">
    <text evidence="1">Belongs to the ATP-dependent AMP-binding enzyme family.</text>
</comment>
<dbReference type="GO" id="GO:0016874">
    <property type="term" value="F:ligase activity"/>
    <property type="evidence" value="ECO:0007669"/>
    <property type="project" value="UniProtKB-KW"/>
</dbReference>
<dbReference type="InterPro" id="IPR042099">
    <property type="entry name" value="ANL_N_sf"/>
</dbReference>
<accession>A0ABW6RWQ7</accession>
<evidence type="ECO:0000259" key="5">
    <source>
        <dbReference type="Pfam" id="PF00501"/>
    </source>
</evidence>